<keyword evidence="4" id="KW-1185">Reference proteome</keyword>
<dbReference type="FunFam" id="3.40.50.300:FF:001179">
    <property type="entry name" value="Rho family GTPase"/>
    <property type="match status" value="1"/>
</dbReference>
<comment type="similarity">
    <text evidence="1">Belongs to the small GTPase superfamily. Rho family.</text>
</comment>
<dbReference type="InterPro" id="IPR005225">
    <property type="entry name" value="Small_GTP-bd"/>
</dbReference>
<keyword evidence="2" id="KW-0547">Nucleotide-binding</keyword>
<protein>
    <submittedName>
        <fullName evidence="5">Rho-related GTP-binding protein RhoC</fullName>
    </submittedName>
</protein>
<name>A0A1I7ULW3_9PELO</name>
<dbReference type="eggNOG" id="KOG0393">
    <property type="taxonomic scope" value="Eukaryota"/>
</dbReference>
<evidence type="ECO:0000256" key="3">
    <source>
        <dbReference type="ARBA" id="ARBA00023134"/>
    </source>
</evidence>
<dbReference type="Pfam" id="PF00071">
    <property type="entry name" value="Ras"/>
    <property type="match status" value="1"/>
</dbReference>
<dbReference type="PROSITE" id="PS51421">
    <property type="entry name" value="RAS"/>
    <property type="match status" value="1"/>
</dbReference>
<keyword evidence="3" id="KW-0342">GTP-binding</keyword>
<dbReference type="InterPro" id="IPR001806">
    <property type="entry name" value="Small_GTPase"/>
</dbReference>
<dbReference type="SMART" id="SM00175">
    <property type="entry name" value="RAB"/>
    <property type="match status" value="1"/>
</dbReference>
<dbReference type="PROSITE" id="PS51419">
    <property type="entry name" value="RAB"/>
    <property type="match status" value="1"/>
</dbReference>
<dbReference type="WBParaSite" id="Csp11.Scaffold630.g17271.t2">
    <property type="protein sequence ID" value="Csp11.Scaffold630.g17271.t2"/>
    <property type="gene ID" value="Csp11.Scaffold630.g17271"/>
</dbReference>
<evidence type="ECO:0000313" key="5">
    <source>
        <dbReference type="WBParaSite" id="Csp11.Scaffold630.g17271.t2"/>
    </source>
</evidence>
<evidence type="ECO:0000256" key="1">
    <source>
        <dbReference type="ARBA" id="ARBA00010142"/>
    </source>
</evidence>
<reference evidence="5" key="1">
    <citation type="submission" date="2016-11" db="UniProtKB">
        <authorList>
            <consortium name="WormBaseParasite"/>
        </authorList>
    </citation>
    <scope>IDENTIFICATION</scope>
</reference>
<dbReference type="Gene3D" id="3.40.50.300">
    <property type="entry name" value="P-loop containing nucleotide triphosphate hydrolases"/>
    <property type="match status" value="1"/>
</dbReference>
<accession>A0A1I7ULW3</accession>
<dbReference type="STRING" id="1561998.A0A1I7ULW3"/>
<dbReference type="AlphaFoldDB" id="A0A1I7ULW3"/>
<dbReference type="NCBIfam" id="TIGR00231">
    <property type="entry name" value="small_GTP"/>
    <property type="match status" value="1"/>
</dbReference>
<dbReference type="SMART" id="SM00173">
    <property type="entry name" value="RAS"/>
    <property type="match status" value="1"/>
</dbReference>
<sequence>MEMSNQVFWKPHKEFLVVVGDGACGKTSLLYVFHDDHFPSEYIPTVFECNAKDIEIDGKLIQLDLWDTAGQEDYERLRPLAYPETDVILMCFSIDSPDSLENILEKWTPEIKHFCPNVPFLLVGNKKDLREDEEIIKELKKQRQVPVRFEQGMAVANRIGAFGYVECSAKTTEGIREVFEKAARETLKKPKKTNHHFCKIF</sequence>
<dbReference type="PROSITE" id="PS51417">
    <property type="entry name" value="ARF"/>
    <property type="match status" value="1"/>
</dbReference>
<evidence type="ECO:0000313" key="4">
    <source>
        <dbReference type="Proteomes" id="UP000095282"/>
    </source>
</evidence>
<dbReference type="SMART" id="SM00174">
    <property type="entry name" value="RHO"/>
    <property type="match status" value="1"/>
</dbReference>
<dbReference type="PANTHER" id="PTHR24072">
    <property type="entry name" value="RHO FAMILY GTPASE"/>
    <property type="match status" value="1"/>
</dbReference>
<proteinExistence type="inferred from homology"/>
<dbReference type="InterPro" id="IPR027417">
    <property type="entry name" value="P-loop_NTPase"/>
</dbReference>
<dbReference type="SUPFAM" id="SSF52540">
    <property type="entry name" value="P-loop containing nucleoside triphosphate hydrolases"/>
    <property type="match status" value="1"/>
</dbReference>
<dbReference type="InterPro" id="IPR003578">
    <property type="entry name" value="Small_GTPase_Rho"/>
</dbReference>
<dbReference type="PROSITE" id="PS51420">
    <property type="entry name" value="RHO"/>
    <property type="match status" value="1"/>
</dbReference>
<dbReference type="PRINTS" id="PR00449">
    <property type="entry name" value="RASTRNSFRMNG"/>
</dbReference>
<evidence type="ECO:0000256" key="2">
    <source>
        <dbReference type="ARBA" id="ARBA00022741"/>
    </source>
</evidence>
<organism evidence="4 5">
    <name type="scientific">Caenorhabditis tropicalis</name>
    <dbReference type="NCBI Taxonomy" id="1561998"/>
    <lineage>
        <taxon>Eukaryota</taxon>
        <taxon>Metazoa</taxon>
        <taxon>Ecdysozoa</taxon>
        <taxon>Nematoda</taxon>
        <taxon>Chromadorea</taxon>
        <taxon>Rhabditida</taxon>
        <taxon>Rhabditina</taxon>
        <taxon>Rhabditomorpha</taxon>
        <taxon>Rhabditoidea</taxon>
        <taxon>Rhabditidae</taxon>
        <taxon>Peloderinae</taxon>
        <taxon>Caenorhabditis</taxon>
    </lineage>
</organism>
<dbReference type="Proteomes" id="UP000095282">
    <property type="component" value="Unplaced"/>
</dbReference>
<dbReference type="GO" id="GO:0003924">
    <property type="term" value="F:GTPase activity"/>
    <property type="evidence" value="ECO:0007669"/>
    <property type="project" value="InterPro"/>
</dbReference>
<dbReference type="GO" id="GO:0005525">
    <property type="term" value="F:GTP binding"/>
    <property type="evidence" value="ECO:0007669"/>
    <property type="project" value="UniProtKB-KW"/>
</dbReference>
<dbReference type="GO" id="GO:0007264">
    <property type="term" value="P:small GTPase-mediated signal transduction"/>
    <property type="evidence" value="ECO:0007669"/>
    <property type="project" value="InterPro"/>
</dbReference>